<name>A0ABU3Q078_9ACTN</name>
<evidence type="ECO:0000256" key="1">
    <source>
        <dbReference type="SAM" id="MobiDB-lite"/>
    </source>
</evidence>
<dbReference type="EMBL" id="JAVYII010000009">
    <property type="protein sequence ID" value="MDT9594918.1"/>
    <property type="molecule type" value="Genomic_DNA"/>
</dbReference>
<accession>A0ABU3Q078</accession>
<dbReference type="SMART" id="SM00909">
    <property type="entry name" value="Germane"/>
    <property type="match status" value="1"/>
</dbReference>
<feature type="domain" description="GerMN" evidence="2">
    <location>
        <begin position="205"/>
        <end position="296"/>
    </location>
</feature>
<protein>
    <submittedName>
        <fullName evidence="3">LpqB family beta-propeller domain-containing protein</fullName>
    </submittedName>
</protein>
<proteinExistence type="predicted"/>
<dbReference type="SUPFAM" id="SSF69322">
    <property type="entry name" value="Tricorn protease domain 2"/>
    <property type="match status" value="1"/>
</dbReference>
<organism evidence="3 4">
    <name type="scientific">Nocardioides imazamoxiresistens</name>
    <dbReference type="NCBI Taxonomy" id="3231893"/>
    <lineage>
        <taxon>Bacteria</taxon>
        <taxon>Bacillati</taxon>
        <taxon>Actinomycetota</taxon>
        <taxon>Actinomycetes</taxon>
        <taxon>Propionibacteriales</taxon>
        <taxon>Nocardioidaceae</taxon>
        <taxon>Nocardioides</taxon>
    </lineage>
</organism>
<dbReference type="Proteomes" id="UP001268542">
    <property type="component" value="Unassembled WGS sequence"/>
</dbReference>
<reference evidence="3 4" key="1">
    <citation type="submission" date="2023-08" db="EMBL/GenBank/DDBJ databases">
        <title>Nocardioides seae sp. nov., a bacterium isolated from a soil.</title>
        <authorList>
            <person name="Wang X."/>
        </authorList>
    </citation>
    <scope>NUCLEOTIDE SEQUENCE [LARGE SCALE GENOMIC DNA]</scope>
    <source>
        <strain evidence="3 4">YZH12</strain>
    </source>
</reference>
<feature type="region of interest" description="Disordered" evidence="1">
    <location>
        <begin position="36"/>
        <end position="62"/>
    </location>
</feature>
<keyword evidence="4" id="KW-1185">Reference proteome</keyword>
<sequence>MTARRGSRTPVVGALLAAVLLVLTAGCVGLPDQGPVTVADPEDPAASSAGVDYVPPGPSPGESPAEIVQHFLGAMRASSFQTSVARLFLTSEAADAWAPEQRTIVYEDVSRPSPGPRVSVDLAGVAELDAGGRWHGDPGATTRQVSFSLEQVEGEWRISSLPDALVVPLSWVESRYVQVDLHYLDPGGRILVPSPVYLPGGEQLPTRLVTALLDGPGPELSGVVSSALGGVDPRGLTVDVSATGLATLRLTSAQDAEAPASLSESMIAQLAWTLRQVPSVARVRVEVDDVALPTPDGDDSFSVAAGQRFTPDVLGADASLYGLQDGRLVDVGAGATPVEGAEALAAAGISTLSVSLDGRRAAGQTAEGTVVAVALDDAAEPPTSVRVDGVAQTGWDAAGRMWILDGGRDARVRVVHQGSVETVVVPGITGEPVRRMIVSRDGSRLVAVVGDDGAQRVVVARVRVDERGGVVGAAPQVSLLDVPIAAGETVVDIGWRSPTEVMVLSRLDGGVVELQRAVVDGSASLTDDTSVLVTPAQRLVASPTPGSNLLLVGPEGAEEYDGTRLLPTPAAAGVTALTYVG</sequence>
<evidence type="ECO:0000259" key="2">
    <source>
        <dbReference type="SMART" id="SM00909"/>
    </source>
</evidence>
<dbReference type="InterPro" id="IPR059026">
    <property type="entry name" value="LpqB_N"/>
</dbReference>
<dbReference type="PROSITE" id="PS51257">
    <property type="entry name" value="PROKAR_LIPOPROTEIN"/>
    <property type="match status" value="1"/>
</dbReference>
<dbReference type="Pfam" id="PF25976">
    <property type="entry name" value="LpqB_N"/>
    <property type="match status" value="1"/>
</dbReference>
<dbReference type="InterPro" id="IPR019606">
    <property type="entry name" value="GerMN"/>
</dbReference>
<gene>
    <name evidence="3" type="ORF">RDV89_17650</name>
</gene>
<evidence type="ECO:0000313" key="4">
    <source>
        <dbReference type="Proteomes" id="UP001268542"/>
    </source>
</evidence>
<evidence type="ECO:0000313" key="3">
    <source>
        <dbReference type="EMBL" id="MDT9594918.1"/>
    </source>
</evidence>
<comment type="caution">
    <text evidence="3">The sequence shown here is derived from an EMBL/GenBank/DDBJ whole genome shotgun (WGS) entry which is preliminary data.</text>
</comment>
<dbReference type="RefSeq" id="WP_315735170.1">
    <property type="nucleotide sequence ID" value="NZ_JAVYII010000009.1"/>
</dbReference>
<dbReference type="Pfam" id="PF10646">
    <property type="entry name" value="Germane"/>
    <property type="match status" value="1"/>
</dbReference>